<dbReference type="EMBL" id="LAZR01024596">
    <property type="protein sequence ID" value="KKL74607.1"/>
    <property type="molecule type" value="Genomic_DNA"/>
</dbReference>
<evidence type="ECO:0000313" key="1">
    <source>
        <dbReference type="EMBL" id="KKL74607.1"/>
    </source>
</evidence>
<accession>A0A0F9HHH8</accession>
<name>A0A0F9HHH8_9ZZZZ</name>
<organism evidence="1">
    <name type="scientific">marine sediment metagenome</name>
    <dbReference type="NCBI Taxonomy" id="412755"/>
    <lineage>
        <taxon>unclassified sequences</taxon>
        <taxon>metagenomes</taxon>
        <taxon>ecological metagenomes</taxon>
    </lineage>
</organism>
<gene>
    <name evidence="1" type="ORF">LCGC14_2063240</name>
</gene>
<proteinExistence type="predicted"/>
<sequence length="47" mass="6096">MRFKKIRNWILKRKYWKTFTRDIPRCEKVKEAERIWDKWKLINNTEV</sequence>
<protein>
    <submittedName>
        <fullName evidence="1">Uncharacterized protein</fullName>
    </submittedName>
</protein>
<reference evidence="1" key="1">
    <citation type="journal article" date="2015" name="Nature">
        <title>Complex archaea that bridge the gap between prokaryotes and eukaryotes.</title>
        <authorList>
            <person name="Spang A."/>
            <person name="Saw J.H."/>
            <person name="Jorgensen S.L."/>
            <person name="Zaremba-Niedzwiedzka K."/>
            <person name="Martijn J."/>
            <person name="Lind A.E."/>
            <person name="van Eijk R."/>
            <person name="Schleper C."/>
            <person name="Guy L."/>
            <person name="Ettema T.J."/>
        </authorList>
    </citation>
    <scope>NUCLEOTIDE SEQUENCE</scope>
</reference>
<comment type="caution">
    <text evidence="1">The sequence shown here is derived from an EMBL/GenBank/DDBJ whole genome shotgun (WGS) entry which is preliminary data.</text>
</comment>
<dbReference type="AlphaFoldDB" id="A0A0F9HHH8"/>